<keyword evidence="2" id="KW-1185">Reference proteome</keyword>
<organism evidence="1 2">
    <name type="scientific">Bradyrhizobium cajani</name>
    <dbReference type="NCBI Taxonomy" id="1928661"/>
    <lineage>
        <taxon>Bacteria</taxon>
        <taxon>Pseudomonadati</taxon>
        <taxon>Pseudomonadota</taxon>
        <taxon>Alphaproteobacteria</taxon>
        <taxon>Hyphomicrobiales</taxon>
        <taxon>Nitrobacteraceae</taxon>
        <taxon>Bradyrhizobium</taxon>
    </lineage>
</organism>
<dbReference type="OrthoDB" id="1496333at2"/>
<sequence length="436" mass="47441">MLDPANRAMLLQVAEEEGFLDSDPRGDVPPVDGFEAFGDQSPGDEATYAVAAPVSSAGSLNEWDAGEFVDMPPPREWLLGNQFCRRFLSGLLAPGATGKTALRTLQYLALATGRPLTGQHVFKRCRVLLLSLEDDDSELQRRLAAARIHHGIEPADLKGWLFCATPKGIKLADMKDGARAAGPLEAMLRQVIAARQIDLLGLDPFVKLHGMEENDNGAMDFVCGILVKLAIEFNIAVDVPHHTKKGQQLAGDADAGRGASAARDAGRLMYTLTRMADGEGEAFGVPAEERRLYVRLDSSKVNIAPPSAEATWFKLVGVRLENGTPDYPQGDEVQTVVPWSPPKTWDGISAAQLNAALDDIETGMPSGQRYSDASKAADRAAWQVVQRHCPDRTEPQCRDIVKTWVKNGVLIREDYADPVTRKPLKGLRVCQGKRPT</sequence>
<dbReference type="Proteomes" id="UP000449969">
    <property type="component" value="Unassembled WGS sequence"/>
</dbReference>
<gene>
    <name evidence="1" type="ORF">GPL20_23000</name>
</gene>
<dbReference type="Gene3D" id="3.40.50.300">
    <property type="entry name" value="P-loop containing nucleotide triphosphate hydrolases"/>
    <property type="match status" value="1"/>
</dbReference>
<dbReference type="AlphaFoldDB" id="A0A844TA26"/>
<dbReference type="SUPFAM" id="SSF52540">
    <property type="entry name" value="P-loop containing nucleoside triphosphate hydrolases"/>
    <property type="match status" value="1"/>
</dbReference>
<evidence type="ECO:0000313" key="1">
    <source>
        <dbReference type="EMBL" id="MVT75877.1"/>
    </source>
</evidence>
<proteinExistence type="predicted"/>
<evidence type="ECO:0000313" key="2">
    <source>
        <dbReference type="Proteomes" id="UP000449969"/>
    </source>
</evidence>
<dbReference type="InterPro" id="IPR027417">
    <property type="entry name" value="P-loop_NTPase"/>
</dbReference>
<protein>
    <submittedName>
        <fullName evidence="1">AAA family ATPase</fullName>
    </submittedName>
</protein>
<comment type="caution">
    <text evidence="1">The sequence shown here is derived from an EMBL/GenBank/DDBJ whole genome shotgun (WGS) entry which is preliminary data.</text>
</comment>
<dbReference type="EMBL" id="WQNE01000020">
    <property type="protein sequence ID" value="MVT75877.1"/>
    <property type="molecule type" value="Genomic_DNA"/>
</dbReference>
<reference evidence="1 2" key="1">
    <citation type="submission" date="2019-12" db="EMBL/GenBank/DDBJ databases">
        <title>Draft genome sequences Bradyrhizobium cajani AMBPC1010, Bradyrhizobium pachyrhizi AMBPC1040 and Bradyrhizobium yuanmingense ALSPC3051, three plant growth promoting strains isolated from nodules of Cajanus cajan L. in Dominican Republic.</title>
        <authorList>
            <person name="Flores-Felix J.D."/>
            <person name="Araujo J."/>
            <person name="Diaz-Alcantara C."/>
            <person name="Gonzalez-Andres F."/>
            <person name="Velazquez E."/>
        </authorList>
    </citation>
    <scope>NUCLEOTIDE SEQUENCE [LARGE SCALE GENOMIC DNA]</scope>
    <source>
        <strain evidence="1 2">1010</strain>
    </source>
</reference>
<dbReference type="RefSeq" id="WP_157331860.1">
    <property type="nucleotide sequence ID" value="NZ_JANADL010000018.1"/>
</dbReference>
<name>A0A844TA26_9BRAD</name>
<dbReference type="Pfam" id="PF13481">
    <property type="entry name" value="AAA_25"/>
    <property type="match status" value="1"/>
</dbReference>
<accession>A0A844TA26</accession>